<dbReference type="EMBL" id="JARK01001345">
    <property type="protein sequence ID" value="EYC27539.1"/>
    <property type="molecule type" value="Genomic_DNA"/>
</dbReference>
<dbReference type="OrthoDB" id="5871893at2759"/>
<evidence type="ECO:0000256" key="2">
    <source>
        <dbReference type="SAM" id="MobiDB-lite"/>
    </source>
</evidence>
<feature type="region of interest" description="Disordered" evidence="2">
    <location>
        <begin position="50"/>
        <end position="98"/>
    </location>
</feature>
<gene>
    <name evidence="3" type="primary">Acey_s0009.g785</name>
    <name evidence="3" type="ORF">Y032_0009g785</name>
</gene>
<keyword evidence="4" id="KW-1185">Reference proteome</keyword>
<name>A0A016VIZ2_9BILA</name>
<comment type="caution">
    <text evidence="3">The sequence shown here is derived from an EMBL/GenBank/DDBJ whole genome shotgun (WGS) entry which is preliminary data.</text>
</comment>
<feature type="compositionally biased region" description="Polar residues" evidence="2">
    <location>
        <begin position="70"/>
        <end position="83"/>
    </location>
</feature>
<dbReference type="InterPro" id="IPR009057">
    <property type="entry name" value="Homeodomain-like_sf"/>
</dbReference>
<organism evidence="3 4">
    <name type="scientific">Ancylostoma ceylanicum</name>
    <dbReference type="NCBI Taxonomy" id="53326"/>
    <lineage>
        <taxon>Eukaryota</taxon>
        <taxon>Metazoa</taxon>
        <taxon>Ecdysozoa</taxon>
        <taxon>Nematoda</taxon>
        <taxon>Chromadorea</taxon>
        <taxon>Rhabditida</taxon>
        <taxon>Rhabditina</taxon>
        <taxon>Rhabditomorpha</taxon>
        <taxon>Strongyloidea</taxon>
        <taxon>Ancylostomatidae</taxon>
        <taxon>Ancylostomatinae</taxon>
        <taxon>Ancylostoma</taxon>
    </lineage>
</organism>
<evidence type="ECO:0000256" key="1">
    <source>
        <dbReference type="ARBA" id="ARBA00004123"/>
    </source>
</evidence>
<reference evidence="4" key="1">
    <citation type="journal article" date="2015" name="Nat. Genet.">
        <title>The genome and transcriptome of the zoonotic hookworm Ancylostoma ceylanicum identify infection-specific gene families.</title>
        <authorList>
            <person name="Schwarz E.M."/>
            <person name="Hu Y."/>
            <person name="Antoshechkin I."/>
            <person name="Miller M.M."/>
            <person name="Sternberg P.W."/>
            <person name="Aroian R.V."/>
        </authorList>
    </citation>
    <scope>NUCLEOTIDE SEQUENCE</scope>
    <source>
        <strain evidence="4">HY135</strain>
    </source>
</reference>
<proteinExistence type="predicted"/>
<dbReference type="AlphaFoldDB" id="A0A016VIZ2"/>
<evidence type="ECO:0000313" key="3">
    <source>
        <dbReference type="EMBL" id="EYC27539.1"/>
    </source>
</evidence>
<dbReference type="GO" id="GO:0005634">
    <property type="term" value="C:nucleus"/>
    <property type="evidence" value="ECO:0007669"/>
    <property type="project" value="UniProtKB-SubCell"/>
</dbReference>
<dbReference type="SUPFAM" id="SSF46689">
    <property type="entry name" value="Homeodomain-like"/>
    <property type="match status" value="1"/>
</dbReference>
<dbReference type="InterPro" id="IPR036388">
    <property type="entry name" value="WH-like_DNA-bd_sf"/>
</dbReference>
<sequence length="111" mass="12402">MVKAHSKHGAVLDLHNEGHGTRKISELLNIPQRTVQEALKRFKELGTISYRPGRGRKGHCGRPYGDKQQGALSSLAKPSTFSEESGKRRRNKQFFNAKSGKKEAATLFLSR</sequence>
<protein>
    <recommendedName>
        <fullName evidence="5">Paired domain-containing protein</fullName>
    </recommendedName>
</protein>
<dbReference type="Pfam" id="PF13551">
    <property type="entry name" value="HTH_29"/>
    <property type="match status" value="1"/>
</dbReference>
<dbReference type="Gene3D" id="1.10.10.10">
    <property type="entry name" value="Winged helix-like DNA-binding domain superfamily/Winged helix DNA-binding domain"/>
    <property type="match status" value="1"/>
</dbReference>
<evidence type="ECO:0008006" key="5">
    <source>
        <dbReference type="Google" id="ProtNLM"/>
    </source>
</evidence>
<comment type="subcellular location">
    <subcellularLocation>
        <location evidence="1">Nucleus</location>
    </subcellularLocation>
</comment>
<dbReference type="Proteomes" id="UP000024635">
    <property type="component" value="Unassembled WGS sequence"/>
</dbReference>
<accession>A0A016VIZ2</accession>
<evidence type="ECO:0000313" key="4">
    <source>
        <dbReference type="Proteomes" id="UP000024635"/>
    </source>
</evidence>